<proteinExistence type="predicted"/>
<name>A0A519BGK2_ACIG2</name>
<evidence type="ECO:0000313" key="4">
    <source>
        <dbReference type="Proteomes" id="UP000316562"/>
    </source>
</evidence>
<evidence type="ECO:0000256" key="2">
    <source>
        <dbReference type="SAM" id="MobiDB-lite"/>
    </source>
</evidence>
<accession>A0A519BGK2</accession>
<organism evidence="3 4">
    <name type="scientific">Acididesulfobacter guangdongensis</name>
    <dbReference type="NCBI Taxonomy" id="2597225"/>
    <lineage>
        <taxon>Bacteria</taxon>
        <taxon>Deltaproteobacteria</taxon>
        <taxon>Candidatus Acidulodesulfobacterales</taxon>
        <taxon>Candidatus Acididesulfobacter</taxon>
    </lineage>
</organism>
<evidence type="ECO:0000256" key="1">
    <source>
        <dbReference type="SAM" id="Coils"/>
    </source>
</evidence>
<comment type="caution">
    <text evidence="3">The sequence shown here is derived from an EMBL/GenBank/DDBJ whole genome shotgun (WGS) entry which is preliminary data.</text>
</comment>
<feature type="coiled-coil region" evidence="1">
    <location>
        <begin position="10"/>
        <end position="37"/>
    </location>
</feature>
<dbReference type="AlphaFoldDB" id="A0A519BGK2"/>
<gene>
    <name evidence="3" type="ORF">EVJ46_05030</name>
</gene>
<dbReference type="EMBL" id="SGBC01000002">
    <property type="protein sequence ID" value="RZD16395.1"/>
    <property type="molecule type" value="Genomic_DNA"/>
</dbReference>
<evidence type="ECO:0000313" key="3">
    <source>
        <dbReference type="EMBL" id="RZD16395.1"/>
    </source>
</evidence>
<feature type="region of interest" description="Disordered" evidence="2">
    <location>
        <begin position="90"/>
        <end position="114"/>
    </location>
</feature>
<protein>
    <submittedName>
        <fullName evidence="3">Uncharacterized protein</fullName>
    </submittedName>
</protein>
<dbReference type="Proteomes" id="UP000316562">
    <property type="component" value="Unassembled WGS sequence"/>
</dbReference>
<reference evidence="3 4" key="1">
    <citation type="journal article" date="2019" name="ISME J.">
        <title>Insights into ecological role of a new deltaproteobacterial order Candidatus Acidulodesulfobacterales by metagenomics and metatranscriptomics.</title>
        <authorList>
            <person name="Tan S."/>
            <person name="Liu J."/>
            <person name="Fang Y."/>
            <person name="Hedlund B.P."/>
            <person name="Lian Z.H."/>
            <person name="Huang L.Y."/>
            <person name="Li J.T."/>
            <person name="Huang L.N."/>
            <person name="Li W.J."/>
            <person name="Jiang H.C."/>
            <person name="Dong H.L."/>
            <person name="Shu W.S."/>
        </authorList>
    </citation>
    <scope>NUCLEOTIDE SEQUENCE [LARGE SCALE GENOMIC DNA]</scope>
    <source>
        <strain evidence="3">AP2</strain>
    </source>
</reference>
<sequence length="147" mass="16459">MDTAIIDQEYQKLQNATDGVEQTIKELAAKLKQARDAGNDNAKEWILDLKEIAVAVQSEQNQMISFLQTLHGNLPQTQEVLNNQQNAYMQQNQQMPQQQNDYQQQQQQQAPQRKKGFFSSLLGSSFGSAIEMGAGFGIGDDLINSIL</sequence>
<keyword evidence="1" id="KW-0175">Coiled coil</keyword>